<dbReference type="GO" id="GO:0009055">
    <property type="term" value="F:electron transfer activity"/>
    <property type="evidence" value="ECO:0007669"/>
    <property type="project" value="InterPro"/>
</dbReference>
<feature type="domain" description="Cytochrome c" evidence="7">
    <location>
        <begin position="45"/>
        <end position="132"/>
    </location>
</feature>
<keyword evidence="6" id="KW-1133">Transmembrane helix</keyword>
<sequence length="257" mass="28398">MELPKDAKRAKGWLIWTSVVMIAIFLGLTFQSYFYVVKKEPKVTDAVAAGNRVFHDNNCMDCHTILGDGAYYAADLTKVISKRGQGFVRAVLKDPPKITRDLWPGKYKRVMPNLHLTNQNINDLIAFLTWIGELDTNGWPPGSKVLSSKGKAKPVREGTISPISLIKKLNCGTCHTIKTEGLNTVGAIGPDLSNESARNRGVDWLVKQIGNPAAIPDSEVAKGYEGKRMLMPAFKNQLTADQLKSLATFINNLKEEK</sequence>
<evidence type="ECO:0000259" key="7">
    <source>
        <dbReference type="PROSITE" id="PS51007"/>
    </source>
</evidence>
<evidence type="ECO:0000256" key="2">
    <source>
        <dbReference type="ARBA" id="ARBA00022617"/>
    </source>
</evidence>
<dbReference type="GO" id="GO:0020037">
    <property type="term" value="F:heme binding"/>
    <property type="evidence" value="ECO:0007669"/>
    <property type="project" value="InterPro"/>
</dbReference>
<keyword evidence="6" id="KW-0812">Transmembrane</keyword>
<dbReference type="Gene3D" id="1.10.760.10">
    <property type="entry name" value="Cytochrome c-like domain"/>
    <property type="match status" value="2"/>
</dbReference>
<evidence type="ECO:0000256" key="1">
    <source>
        <dbReference type="ARBA" id="ARBA00022448"/>
    </source>
</evidence>
<dbReference type="PANTHER" id="PTHR37823">
    <property type="entry name" value="CYTOCHROME C-553-LIKE"/>
    <property type="match status" value="1"/>
</dbReference>
<dbReference type="SUPFAM" id="SSF46626">
    <property type="entry name" value="Cytochrome c"/>
    <property type="match status" value="2"/>
</dbReference>
<dbReference type="InterPro" id="IPR009056">
    <property type="entry name" value="Cyt_c-like_dom"/>
</dbReference>
<evidence type="ECO:0000256" key="5">
    <source>
        <dbReference type="ARBA" id="ARBA00023004"/>
    </source>
</evidence>
<proteinExistence type="predicted"/>
<dbReference type="Pfam" id="PF00034">
    <property type="entry name" value="Cytochrom_C"/>
    <property type="match status" value="2"/>
</dbReference>
<keyword evidence="3" id="KW-0479">Metal-binding</keyword>
<feature type="transmembrane region" description="Helical" evidence="6">
    <location>
        <begin position="12"/>
        <end position="36"/>
    </location>
</feature>
<evidence type="ECO:0000256" key="6">
    <source>
        <dbReference type="SAM" id="Phobius"/>
    </source>
</evidence>
<keyword evidence="2" id="KW-0349">Heme</keyword>
<reference evidence="8" key="1">
    <citation type="submission" date="2018-06" db="EMBL/GenBank/DDBJ databases">
        <authorList>
            <person name="Zhirakovskaya E."/>
        </authorList>
    </citation>
    <scope>NUCLEOTIDE SEQUENCE</scope>
</reference>
<keyword evidence="4" id="KW-0249">Electron transport</keyword>
<dbReference type="EMBL" id="UOET01000101">
    <property type="protein sequence ID" value="VAW27384.1"/>
    <property type="molecule type" value="Genomic_DNA"/>
</dbReference>
<dbReference type="PANTHER" id="PTHR37823:SF1">
    <property type="entry name" value="CYTOCHROME C-553-LIKE"/>
    <property type="match status" value="1"/>
</dbReference>
<dbReference type="InterPro" id="IPR036909">
    <property type="entry name" value="Cyt_c-like_dom_sf"/>
</dbReference>
<protein>
    <recommendedName>
        <fullName evidence="7">Cytochrome c domain-containing protein</fullName>
    </recommendedName>
</protein>
<organism evidence="8">
    <name type="scientific">hydrothermal vent metagenome</name>
    <dbReference type="NCBI Taxonomy" id="652676"/>
    <lineage>
        <taxon>unclassified sequences</taxon>
        <taxon>metagenomes</taxon>
        <taxon>ecological metagenomes</taxon>
    </lineage>
</organism>
<keyword evidence="6" id="KW-0472">Membrane</keyword>
<feature type="domain" description="Cytochrome c" evidence="7">
    <location>
        <begin position="158"/>
        <end position="254"/>
    </location>
</feature>
<dbReference type="PROSITE" id="PS51007">
    <property type="entry name" value="CYTC"/>
    <property type="match status" value="2"/>
</dbReference>
<dbReference type="InterPro" id="IPR051811">
    <property type="entry name" value="Cytochrome_c550/c551-like"/>
</dbReference>
<keyword evidence="1" id="KW-0813">Transport</keyword>
<accession>A0A3B0V5R9</accession>
<evidence type="ECO:0000256" key="3">
    <source>
        <dbReference type="ARBA" id="ARBA00022723"/>
    </source>
</evidence>
<gene>
    <name evidence="8" type="ORF">MNBD_BACTEROID07-1647</name>
</gene>
<evidence type="ECO:0000313" key="8">
    <source>
        <dbReference type="EMBL" id="VAW27384.1"/>
    </source>
</evidence>
<evidence type="ECO:0000256" key="4">
    <source>
        <dbReference type="ARBA" id="ARBA00022982"/>
    </source>
</evidence>
<keyword evidence="5" id="KW-0408">Iron</keyword>
<dbReference type="GO" id="GO:0046872">
    <property type="term" value="F:metal ion binding"/>
    <property type="evidence" value="ECO:0007669"/>
    <property type="project" value="UniProtKB-KW"/>
</dbReference>
<dbReference type="AlphaFoldDB" id="A0A3B0V5R9"/>
<name>A0A3B0V5R9_9ZZZZ</name>